<dbReference type="EMBL" id="ACJN02000002">
    <property type="protein sequence ID" value="EFI34671.1"/>
    <property type="molecule type" value="Genomic_DNA"/>
</dbReference>
<dbReference type="GO" id="GO:0005524">
    <property type="term" value="F:ATP binding"/>
    <property type="evidence" value="ECO:0007669"/>
    <property type="project" value="UniProtKB-KW"/>
</dbReference>
<keyword evidence="5" id="KW-0804">Transcription</keyword>
<feature type="domain" description="Sigma-54 factor interaction" evidence="6">
    <location>
        <begin position="8"/>
        <end position="235"/>
    </location>
</feature>
<dbReference type="RefSeq" id="WP_008869991.1">
    <property type="nucleotide sequence ID" value="NZ_ACJN02000002.1"/>
</dbReference>
<dbReference type="PROSITE" id="PS00675">
    <property type="entry name" value="SIGMA54_INTERACT_1"/>
    <property type="match status" value="1"/>
</dbReference>
<gene>
    <name evidence="7" type="ORF">Dthio_PD2043</name>
</gene>
<reference evidence="7" key="1">
    <citation type="submission" date="2010-05" db="EMBL/GenBank/DDBJ databases">
        <title>The draft genome of Desulfonatronospira thiodismutans ASO3-1.</title>
        <authorList>
            <consortium name="US DOE Joint Genome Institute (JGI-PGF)"/>
            <person name="Lucas S."/>
            <person name="Copeland A."/>
            <person name="Lapidus A."/>
            <person name="Cheng J.-F."/>
            <person name="Bruce D."/>
            <person name="Goodwin L."/>
            <person name="Pitluck S."/>
            <person name="Chertkov O."/>
            <person name="Brettin T."/>
            <person name="Detter J.C."/>
            <person name="Han C."/>
            <person name="Land M.L."/>
            <person name="Hauser L."/>
            <person name="Kyrpides N."/>
            <person name="Mikhailova N."/>
            <person name="Muyzer G."/>
            <person name="Woyke T."/>
        </authorList>
    </citation>
    <scope>NUCLEOTIDE SEQUENCE [LARGE SCALE GENOMIC DNA]</scope>
    <source>
        <strain evidence="7">ASO3-1</strain>
    </source>
</reference>
<dbReference type="GO" id="GO:0043565">
    <property type="term" value="F:sequence-specific DNA binding"/>
    <property type="evidence" value="ECO:0007669"/>
    <property type="project" value="InterPro"/>
</dbReference>
<dbReference type="Proteomes" id="UP000005496">
    <property type="component" value="Unassembled WGS sequence"/>
</dbReference>
<dbReference type="PANTHER" id="PTHR32071:SF113">
    <property type="entry name" value="ALGINATE BIOSYNTHESIS TRANSCRIPTIONAL REGULATORY PROTEIN ALGB"/>
    <property type="match status" value="1"/>
</dbReference>
<evidence type="ECO:0000256" key="3">
    <source>
        <dbReference type="ARBA" id="ARBA00023015"/>
    </source>
</evidence>
<evidence type="ECO:0000256" key="2">
    <source>
        <dbReference type="ARBA" id="ARBA00022840"/>
    </source>
</evidence>
<dbReference type="InterPro" id="IPR003593">
    <property type="entry name" value="AAA+_ATPase"/>
</dbReference>
<dbReference type="InterPro" id="IPR025944">
    <property type="entry name" value="Sigma_54_int_dom_CS"/>
</dbReference>
<evidence type="ECO:0000256" key="4">
    <source>
        <dbReference type="ARBA" id="ARBA00023125"/>
    </source>
</evidence>
<dbReference type="SUPFAM" id="SSF46689">
    <property type="entry name" value="Homeodomain-like"/>
    <property type="match status" value="1"/>
</dbReference>
<dbReference type="InterPro" id="IPR025662">
    <property type="entry name" value="Sigma_54_int_dom_ATP-bd_1"/>
</dbReference>
<keyword evidence="2" id="KW-0067">ATP-binding</keyword>
<dbReference type="SUPFAM" id="SSF52540">
    <property type="entry name" value="P-loop containing nucleoside triphosphate hydrolases"/>
    <property type="match status" value="1"/>
</dbReference>
<evidence type="ECO:0000256" key="1">
    <source>
        <dbReference type="ARBA" id="ARBA00022741"/>
    </source>
</evidence>
<comment type="caution">
    <text evidence="7">The sequence shown here is derived from an EMBL/GenBank/DDBJ whole genome shotgun (WGS) entry which is preliminary data.</text>
</comment>
<dbReference type="PRINTS" id="PR01590">
    <property type="entry name" value="HTHFIS"/>
</dbReference>
<dbReference type="SMART" id="SM00382">
    <property type="entry name" value="AAA"/>
    <property type="match status" value="1"/>
</dbReference>
<dbReference type="eggNOG" id="COG3829">
    <property type="taxonomic scope" value="Bacteria"/>
</dbReference>
<dbReference type="InterPro" id="IPR027417">
    <property type="entry name" value="P-loop_NTPase"/>
</dbReference>
<dbReference type="Gene3D" id="1.10.8.60">
    <property type="match status" value="1"/>
</dbReference>
<organism evidence="7 8">
    <name type="scientific">Desulfonatronospira thiodismutans ASO3-1</name>
    <dbReference type="NCBI Taxonomy" id="555779"/>
    <lineage>
        <taxon>Bacteria</taxon>
        <taxon>Pseudomonadati</taxon>
        <taxon>Thermodesulfobacteriota</taxon>
        <taxon>Desulfovibrionia</taxon>
        <taxon>Desulfovibrionales</taxon>
        <taxon>Desulfonatronovibrionaceae</taxon>
        <taxon>Desulfonatronospira</taxon>
    </lineage>
</organism>
<dbReference type="InterPro" id="IPR002078">
    <property type="entry name" value="Sigma_54_int"/>
</dbReference>
<dbReference type="InterPro" id="IPR002197">
    <property type="entry name" value="HTH_Fis"/>
</dbReference>
<dbReference type="Pfam" id="PF00158">
    <property type="entry name" value="Sigma54_activat"/>
    <property type="match status" value="1"/>
</dbReference>
<dbReference type="Pfam" id="PF25601">
    <property type="entry name" value="AAA_lid_14"/>
    <property type="match status" value="1"/>
</dbReference>
<dbReference type="Pfam" id="PF02954">
    <property type="entry name" value="HTH_8"/>
    <property type="match status" value="1"/>
</dbReference>
<sequence length="340" mass="38201">MSVDTSDIIGKSRVLRDVFNMLAKVAPTETTVLVAGESGTGKELLVRALHRNSQRRDKPMVPVNCGAIPKELLESELFGHEKGAFTHAVRSRAGRFEMAEGGTLFLDEIGELDMSLQVKILRFLQEKEFERVGGSKSIKADVRVIAATNRNLEEEVKSGCFREDLFYRLNVIPIELPPLRRRGDDVLLLAEHFLDKYSRGSKPLGISSGARDLLLNYPWPGNVRELENFMERMSILCDNNEIKPADLPEKVLQAGGIEPEFRPDQGDGFKWPSLKDMQESGLDLKDFLENIEDRLLLEALENSEWVKNQAAEVLGIKRTTLIEKLKKKDLAPGSSTQIDK</sequence>
<keyword evidence="3" id="KW-0805">Transcription regulation</keyword>
<dbReference type="Gene3D" id="3.40.50.300">
    <property type="entry name" value="P-loop containing nucleotide triphosphate hydrolases"/>
    <property type="match status" value="1"/>
</dbReference>
<evidence type="ECO:0000256" key="5">
    <source>
        <dbReference type="ARBA" id="ARBA00023163"/>
    </source>
</evidence>
<dbReference type="FunFam" id="3.40.50.300:FF:000006">
    <property type="entry name" value="DNA-binding transcriptional regulator NtrC"/>
    <property type="match status" value="1"/>
</dbReference>
<dbReference type="PANTHER" id="PTHR32071">
    <property type="entry name" value="TRANSCRIPTIONAL REGULATORY PROTEIN"/>
    <property type="match status" value="1"/>
</dbReference>
<dbReference type="PROSITE" id="PS00676">
    <property type="entry name" value="SIGMA54_INTERACT_2"/>
    <property type="match status" value="1"/>
</dbReference>
<dbReference type="InterPro" id="IPR025943">
    <property type="entry name" value="Sigma_54_int_dom_ATP-bd_2"/>
</dbReference>
<evidence type="ECO:0000313" key="7">
    <source>
        <dbReference type="EMBL" id="EFI34671.1"/>
    </source>
</evidence>
<dbReference type="CDD" id="cd00009">
    <property type="entry name" value="AAA"/>
    <property type="match status" value="1"/>
</dbReference>
<accession>D6SPJ5</accession>
<keyword evidence="4" id="KW-0238">DNA-binding</keyword>
<keyword evidence="8" id="KW-1185">Reference proteome</keyword>
<evidence type="ECO:0000259" key="6">
    <source>
        <dbReference type="PROSITE" id="PS50045"/>
    </source>
</evidence>
<name>D6SPJ5_9BACT</name>
<dbReference type="AlphaFoldDB" id="D6SPJ5"/>
<protein>
    <submittedName>
        <fullName evidence="7">Sigma54 specific transcriptional regulator, Fis family</fullName>
    </submittedName>
</protein>
<dbReference type="InterPro" id="IPR058031">
    <property type="entry name" value="AAA_lid_NorR"/>
</dbReference>
<evidence type="ECO:0000313" key="8">
    <source>
        <dbReference type="Proteomes" id="UP000005496"/>
    </source>
</evidence>
<dbReference type="InterPro" id="IPR009057">
    <property type="entry name" value="Homeodomain-like_sf"/>
</dbReference>
<keyword evidence="1" id="KW-0547">Nucleotide-binding</keyword>
<proteinExistence type="predicted"/>
<dbReference type="GO" id="GO:0006355">
    <property type="term" value="P:regulation of DNA-templated transcription"/>
    <property type="evidence" value="ECO:0007669"/>
    <property type="project" value="InterPro"/>
</dbReference>
<dbReference type="OrthoDB" id="9763792at2"/>
<dbReference type="PROSITE" id="PS50045">
    <property type="entry name" value="SIGMA54_INTERACT_4"/>
    <property type="match status" value="1"/>
</dbReference>
<dbReference type="PROSITE" id="PS00688">
    <property type="entry name" value="SIGMA54_INTERACT_3"/>
    <property type="match status" value="1"/>
</dbReference>
<dbReference type="Gene3D" id="1.10.10.60">
    <property type="entry name" value="Homeodomain-like"/>
    <property type="match status" value="1"/>
</dbReference>